<evidence type="ECO:0008006" key="8">
    <source>
        <dbReference type="Google" id="ProtNLM"/>
    </source>
</evidence>
<dbReference type="PANTHER" id="PTHR31541">
    <property type="entry name" value="B3 DOMAIN PLANT PROTEIN-RELATED"/>
    <property type="match status" value="1"/>
</dbReference>
<keyword evidence="5" id="KW-0539">Nucleus</keyword>
<gene>
    <name evidence="6" type="ORF">ORAREDHAP_LOCUS40608</name>
</gene>
<name>A0A6J5XTU0_PRUAR</name>
<evidence type="ECO:0000313" key="7">
    <source>
        <dbReference type="Proteomes" id="UP000507245"/>
    </source>
</evidence>
<dbReference type="InterPro" id="IPR015300">
    <property type="entry name" value="DNA-bd_pseudobarrel_sf"/>
</dbReference>
<evidence type="ECO:0000256" key="4">
    <source>
        <dbReference type="ARBA" id="ARBA00023163"/>
    </source>
</evidence>
<evidence type="ECO:0000313" key="6">
    <source>
        <dbReference type="EMBL" id="CAB4315803.1"/>
    </source>
</evidence>
<accession>A0A6J5XTU0</accession>
<protein>
    <recommendedName>
        <fullName evidence="8">TF-B3 domain-containing protein</fullName>
    </recommendedName>
</protein>
<organism evidence="6 7">
    <name type="scientific">Prunus armeniaca</name>
    <name type="common">Apricot</name>
    <name type="synonym">Armeniaca vulgaris</name>
    <dbReference type="NCBI Taxonomy" id="36596"/>
    <lineage>
        <taxon>Eukaryota</taxon>
        <taxon>Viridiplantae</taxon>
        <taxon>Streptophyta</taxon>
        <taxon>Embryophyta</taxon>
        <taxon>Tracheophyta</taxon>
        <taxon>Spermatophyta</taxon>
        <taxon>Magnoliopsida</taxon>
        <taxon>eudicotyledons</taxon>
        <taxon>Gunneridae</taxon>
        <taxon>Pentapetalae</taxon>
        <taxon>rosids</taxon>
        <taxon>fabids</taxon>
        <taxon>Rosales</taxon>
        <taxon>Rosaceae</taxon>
        <taxon>Amygdaloideae</taxon>
        <taxon>Amygdaleae</taxon>
        <taxon>Prunus</taxon>
    </lineage>
</organism>
<sequence length="310" mass="35302">MELTTRIMSFEDLKKNKSSSDSFDKIVEEVKAVSRDPVEQDQLLTERIVLDLIQSQARKAEASISKQNNYNQEKAASTSAGNYHMKIRKQSLGSSKVEDEYKCIEEKVSKLIKNKQNKAKKAVSMRSALSSIPSTPPDMPMEFKNKIQSLHGFRVQLVIQKEIFPTDLSPHHDRLSMPKNQVSNQDFLGEQDKKTLKLEGSIRVKVIDPNLNENELRLSEWKFKSRSCSGLSKGKRSSSYMLNSGWSKISENKKNKLQKEDIIQVWSFRVNNDDNPPIYGEERLCFAVVKLTDTDEGKHCLIESDPTSAS</sequence>
<dbReference type="GO" id="GO:0003677">
    <property type="term" value="F:DNA binding"/>
    <property type="evidence" value="ECO:0007669"/>
    <property type="project" value="UniProtKB-KW"/>
</dbReference>
<dbReference type="PANTHER" id="PTHR31541:SF25">
    <property type="entry name" value="GAMMA-GLIADIN B"/>
    <property type="match status" value="1"/>
</dbReference>
<keyword evidence="3" id="KW-0238">DNA-binding</keyword>
<comment type="subcellular location">
    <subcellularLocation>
        <location evidence="1">Nucleus</location>
    </subcellularLocation>
</comment>
<dbReference type="GO" id="GO:0005634">
    <property type="term" value="C:nucleus"/>
    <property type="evidence" value="ECO:0007669"/>
    <property type="project" value="UniProtKB-SubCell"/>
</dbReference>
<dbReference type="AlphaFoldDB" id="A0A6J5XTU0"/>
<keyword evidence="2" id="KW-0805">Transcription regulation</keyword>
<dbReference type="SUPFAM" id="SSF101936">
    <property type="entry name" value="DNA-binding pseudobarrel domain"/>
    <property type="match status" value="1"/>
</dbReference>
<evidence type="ECO:0000256" key="2">
    <source>
        <dbReference type="ARBA" id="ARBA00023015"/>
    </source>
</evidence>
<evidence type="ECO:0000256" key="1">
    <source>
        <dbReference type="ARBA" id="ARBA00004123"/>
    </source>
</evidence>
<dbReference type="Gene3D" id="2.40.330.10">
    <property type="entry name" value="DNA-binding pseudobarrel domain"/>
    <property type="match status" value="1"/>
</dbReference>
<keyword evidence="4" id="KW-0804">Transcription</keyword>
<dbReference type="EMBL" id="CAEKKB010000006">
    <property type="protein sequence ID" value="CAB4315803.1"/>
    <property type="molecule type" value="Genomic_DNA"/>
</dbReference>
<reference evidence="7" key="1">
    <citation type="journal article" date="2020" name="Genome Biol.">
        <title>Gamete binning: chromosome-level and haplotype-resolved genome assembly enabled by high-throughput single-cell sequencing of gamete genomes.</title>
        <authorList>
            <person name="Campoy J.A."/>
            <person name="Sun H."/>
            <person name="Goel M."/>
            <person name="Jiao W.-B."/>
            <person name="Folz-Donahue K."/>
            <person name="Wang N."/>
            <person name="Rubio M."/>
            <person name="Liu C."/>
            <person name="Kukat C."/>
            <person name="Ruiz D."/>
            <person name="Huettel B."/>
            <person name="Schneeberger K."/>
        </authorList>
    </citation>
    <scope>NUCLEOTIDE SEQUENCE [LARGE SCALE GENOMIC DNA]</scope>
    <source>
        <strain evidence="7">cv. Rojo Pasion</strain>
    </source>
</reference>
<keyword evidence="7" id="KW-1185">Reference proteome</keyword>
<evidence type="ECO:0000256" key="3">
    <source>
        <dbReference type="ARBA" id="ARBA00023125"/>
    </source>
</evidence>
<evidence type="ECO:0000256" key="5">
    <source>
        <dbReference type="ARBA" id="ARBA00023242"/>
    </source>
</evidence>
<dbReference type="OrthoDB" id="1158757at2759"/>
<dbReference type="InterPro" id="IPR005508">
    <property type="entry name" value="At2g31720-like"/>
</dbReference>
<proteinExistence type="predicted"/>
<dbReference type="Proteomes" id="UP000507245">
    <property type="component" value="Unassembled WGS sequence"/>
</dbReference>
<dbReference type="Pfam" id="PF03754">
    <property type="entry name" value="At2g31720-like"/>
    <property type="match status" value="1"/>
</dbReference>